<evidence type="ECO:0000313" key="3">
    <source>
        <dbReference type="Proteomes" id="UP001501777"/>
    </source>
</evidence>
<protein>
    <submittedName>
        <fullName evidence="2">Uncharacterized protein</fullName>
    </submittedName>
</protein>
<dbReference type="EMBL" id="BAAASG010000028">
    <property type="protein sequence ID" value="GAA2520628.1"/>
    <property type="molecule type" value="Genomic_DNA"/>
</dbReference>
<gene>
    <name evidence="2" type="ORF">GCM10010276_83810</name>
</gene>
<evidence type="ECO:0000313" key="2">
    <source>
        <dbReference type="EMBL" id="GAA2520628.1"/>
    </source>
</evidence>
<organism evidence="2 3">
    <name type="scientific">Streptomyces longisporus</name>
    <dbReference type="NCBI Taxonomy" id="1948"/>
    <lineage>
        <taxon>Bacteria</taxon>
        <taxon>Bacillati</taxon>
        <taxon>Actinomycetota</taxon>
        <taxon>Actinomycetes</taxon>
        <taxon>Kitasatosporales</taxon>
        <taxon>Streptomycetaceae</taxon>
        <taxon>Streptomyces</taxon>
    </lineage>
</organism>
<sequence>MGDEAKLIDPSGIPHFIGDLATLDTDVMLLTADAGQFRASGSDVHTQFQGLSAFYSAPEAEQLFATTLPVKQKSDAFADDLEKVATALSDYSFEVQPLVQKLDALKADATAFVNSVTGDDDWRKDQDKVDHNNDLWHDVNHTVAAFQAAERTAYNKIMALIGGAGLSADDGSHGKNTYGYNADDLDHAKETPWGAPVEREYEGWSWLVHQTGQVWDGVWHDGVIGTLHGLGTLFGSDGWGAAGEAWKNLAKLGTATSLTSATLGTWWLIPDDQLPSWLRESRKVHTQAVKGFLAYDQWKTNPARAAGAFGFNVLTVAGTEGIGSAASGAGKAGAAARTLSVVGKVGRAIDPMTYIGKVGKFAFIKVGDTFTTLKNLHSGTYLDMANVADRYTPAEHPMPLAERPASVPDNAIEYVDAKGNPVYLTSNGHVLNADGSLRQHVTEAKVEASAVERQTLESTPHTLAAGTREPELVGAHAATNSVADAGHAGEPVTGSGARDVGPGSTASERPSAGESGASHGSGDASTRSHSASTGGGHGESGHRSEQPHHGQDHAHDRHDAEAEDHGVGAEEQAHHGDPAQPDFSRPELPAGTAERTLREMRNMRHSRARYKGAEDYVREMFGGGPEQHYPVAPHQHPYHPVETPGGRHVDVPVRTADGRTLAVEVKHYLEWRTVKLEGGGTKAVKGEVPLSPGIKEQINKDLTLRRKDPTFDPRWVFLHAPPSQQLRNYLVQARIIFIEFGPAPK</sequence>
<proteinExistence type="predicted"/>
<accession>A0ABP6AQ95</accession>
<reference evidence="3" key="1">
    <citation type="journal article" date="2019" name="Int. J. Syst. Evol. Microbiol.">
        <title>The Global Catalogue of Microorganisms (GCM) 10K type strain sequencing project: providing services to taxonomists for standard genome sequencing and annotation.</title>
        <authorList>
            <consortium name="The Broad Institute Genomics Platform"/>
            <consortium name="The Broad Institute Genome Sequencing Center for Infectious Disease"/>
            <person name="Wu L."/>
            <person name="Ma J."/>
        </authorList>
    </citation>
    <scope>NUCLEOTIDE SEQUENCE [LARGE SCALE GENOMIC DNA]</scope>
    <source>
        <strain evidence="3">JCM 4395</strain>
    </source>
</reference>
<feature type="region of interest" description="Disordered" evidence="1">
    <location>
        <begin position="485"/>
        <end position="588"/>
    </location>
</feature>
<name>A0ABP6AQ95_STRLO</name>
<feature type="region of interest" description="Disordered" evidence="1">
    <location>
        <begin position="444"/>
        <end position="469"/>
    </location>
</feature>
<dbReference type="Proteomes" id="UP001501777">
    <property type="component" value="Unassembled WGS sequence"/>
</dbReference>
<keyword evidence="3" id="KW-1185">Reference proteome</keyword>
<feature type="compositionally biased region" description="Low complexity" evidence="1">
    <location>
        <begin position="512"/>
        <end position="532"/>
    </location>
</feature>
<feature type="compositionally biased region" description="Basic and acidic residues" evidence="1">
    <location>
        <begin position="539"/>
        <end position="577"/>
    </location>
</feature>
<evidence type="ECO:0000256" key="1">
    <source>
        <dbReference type="SAM" id="MobiDB-lite"/>
    </source>
</evidence>
<comment type="caution">
    <text evidence="2">The sequence shown here is derived from an EMBL/GenBank/DDBJ whole genome shotgun (WGS) entry which is preliminary data.</text>
</comment>